<evidence type="ECO:0000256" key="2">
    <source>
        <dbReference type="ARBA" id="ARBA00006824"/>
    </source>
</evidence>
<protein>
    <submittedName>
        <fullName evidence="7">Uncharacterized protein</fullName>
    </submittedName>
</protein>
<keyword evidence="8" id="KW-1185">Reference proteome</keyword>
<keyword evidence="3" id="KW-0812">Transmembrane</keyword>
<reference evidence="8" key="2">
    <citation type="journal article" date="2009" name="Fungal Genet. Biol.">
        <title>The 2008 update of the Aspergillus nidulans genome annotation: a community effort.</title>
        <authorList>
            <person name="Wortman J.R."/>
            <person name="Gilsenan J.M."/>
            <person name="Joardar V."/>
            <person name="Deegan J."/>
            <person name="Clutterbuck J."/>
            <person name="Andersen M.R."/>
            <person name="Archer D."/>
            <person name="Bencina M."/>
            <person name="Braus G."/>
            <person name="Coutinho P."/>
            <person name="von Dohren H."/>
            <person name="Doonan J."/>
            <person name="Driessen A.J."/>
            <person name="Durek P."/>
            <person name="Espeso E."/>
            <person name="Fekete E."/>
            <person name="Flipphi M."/>
            <person name="Estrada C.G."/>
            <person name="Geysens S."/>
            <person name="Goldman G."/>
            <person name="de Groot P.W."/>
            <person name="Hansen K."/>
            <person name="Harris S.D."/>
            <person name="Heinekamp T."/>
            <person name="Helmstaedt K."/>
            <person name="Henrissat B."/>
            <person name="Hofmann G."/>
            <person name="Homan T."/>
            <person name="Horio T."/>
            <person name="Horiuchi H."/>
            <person name="James S."/>
            <person name="Jones M."/>
            <person name="Karaffa L."/>
            <person name="Karanyi Z."/>
            <person name="Kato M."/>
            <person name="Keller N."/>
            <person name="Kelly D.E."/>
            <person name="Kiel J.A."/>
            <person name="Kim J.M."/>
            <person name="van der Klei I.J."/>
            <person name="Klis F.M."/>
            <person name="Kovalchuk A."/>
            <person name="Krasevec N."/>
            <person name="Kubicek C.P."/>
            <person name="Liu B."/>
            <person name="Maccabe A."/>
            <person name="Meyer V."/>
            <person name="Mirabito P."/>
            <person name="Miskei M."/>
            <person name="Mos M."/>
            <person name="Mullins J."/>
            <person name="Nelson D.R."/>
            <person name="Nielsen J."/>
            <person name="Oakley B.R."/>
            <person name="Osmani S.A."/>
            <person name="Pakula T."/>
            <person name="Paszewski A."/>
            <person name="Paulsen I."/>
            <person name="Pilsyk S."/>
            <person name="Pocsi I."/>
            <person name="Punt P.J."/>
            <person name="Ram A.F."/>
            <person name="Ren Q."/>
            <person name="Robellet X."/>
            <person name="Robson G."/>
            <person name="Seiboth B."/>
            <person name="van Solingen P."/>
            <person name="Specht T."/>
            <person name="Sun J."/>
            <person name="Taheri-Talesh N."/>
            <person name="Takeshita N."/>
            <person name="Ussery D."/>
            <person name="vanKuyk P.A."/>
            <person name="Visser H."/>
            <person name="van de Vondervoort P.J."/>
            <person name="de Vries R.P."/>
            <person name="Walton J."/>
            <person name="Xiang X."/>
            <person name="Xiong Y."/>
            <person name="Zeng A.P."/>
            <person name="Brandt B.W."/>
            <person name="Cornell M.J."/>
            <person name="van den Hondel C.A."/>
            <person name="Visser J."/>
            <person name="Oliver S.G."/>
            <person name="Turner G."/>
        </authorList>
    </citation>
    <scope>GENOME REANNOTATION</scope>
    <source>
        <strain evidence="8">FGSC A4 / ATCC 38163 / CBS 112.46 / NRRL 194 / M139</strain>
    </source>
</reference>
<dbReference type="OMA" id="WQHFLED"/>
<evidence type="ECO:0000256" key="4">
    <source>
        <dbReference type="ARBA" id="ARBA00022989"/>
    </source>
</evidence>
<evidence type="ECO:0000313" key="7">
    <source>
        <dbReference type="EMBL" id="CBF87341.1"/>
    </source>
</evidence>
<dbReference type="eggNOG" id="ENOG502SQQ5">
    <property type="taxonomic scope" value="Eukaryota"/>
</dbReference>
<dbReference type="Proteomes" id="UP000000560">
    <property type="component" value="Chromosome VIII"/>
</dbReference>
<dbReference type="VEuPathDB" id="FungiDB:AN9290"/>
<evidence type="ECO:0000256" key="3">
    <source>
        <dbReference type="ARBA" id="ARBA00022692"/>
    </source>
</evidence>
<gene>
    <name evidence="7" type="ORF">ANIA_09290</name>
</gene>
<dbReference type="GO" id="GO:0005778">
    <property type="term" value="C:peroxisomal membrane"/>
    <property type="evidence" value="ECO:0000318"/>
    <property type="project" value="GO_Central"/>
</dbReference>
<evidence type="ECO:0000256" key="1">
    <source>
        <dbReference type="ARBA" id="ARBA00004141"/>
    </source>
</evidence>
<keyword evidence="4" id="KW-1133">Transmembrane helix</keyword>
<dbReference type="OrthoDB" id="10267969at2759"/>
<dbReference type="GeneID" id="2867885"/>
<name>Q5AQZ0_EMENI</name>
<dbReference type="PANTHER" id="PTHR11266:SF80">
    <property type="entry name" value="PEROXISOMAL MEMBRANE PROTEIN 2"/>
    <property type="match status" value="1"/>
</dbReference>
<dbReference type="GO" id="GO:0005737">
    <property type="term" value="C:cytoplasm"/>
    <property type="evidence" value="ECO:0000318"/>
    <property type="project" value="GO_Central"/>
</dbReference>
<dbReference type="HOGENOM" id="CLU_049109_3_2_1"/>
<dbReference type="InParanoid" id="Q5AQZ0"/>
<sequence>MPSHGSVILQSTLLKTAANLTVQGAKIWTNNGSAIQCIDWLSVAEFAVCGVIQAEIGWHWHNFLDDAFSTSQPEPANDYEKQIRRERKEFWLHIFIKLMLDQTAGSFMMNTVFIICTTAARVSSLNTLGVELDRRIWPLILDAWKIWPAASLANFLWVPVDWRVLVSSCVGFAWNIFLSIWTLARQEA</sequence>
<comment type="similarity">
    <text evidence="2 6">Belongs to the peroxisomal membrane protein PXMP2/4 family.</text>
</comment>
<dbReference type="Pfam" id="PF04117">
    <property type="entry name" value="Mpv17_PMP22"/>
    <property type="match status" value="1"/>
</dbReference>
<dbReference type="RefSeq" id="XP_682559.1">
    <property type="nucleotide sequence ID" value="XM_677467.1"/>
</dbReference>
<dbReference type="PANTHER" id="PTHR11266">
    <property type="entry name" value="PEROXISOMAL MEMBRANE PROTEIN 2, PXMP2 MPV17"/>
    <property type="match status" value="1"/>
</dbReference>
<accession>C8VQP2</accession>
<dbReference type="KEGG" id="ani:ANIA_09290"/>
<evidence type="ECO:0000313" key="8">
    <source>
        <dbReference type="Proteomes" id="UP000000560"/>
    </source>
</evidence>
<keyword evidence="5" id="KW-0472">Membrane</keyword>
<dbReference type="STRING" id="227321.Q5AQZ0"/>
<organism evidence="7 8">
    <name type="scientific">Emericella nidulans (strain FGSC A4 / ATCC 38163 / CBS 112.46 / NRRL 194 / M139)</name>
    <name type="common">Aspergillus nidulans</name>
    <dbReference type="NCBI Taxonomy" id="227321"/>
    <lineage>
        <taxon>Eukaryota</taxon>
        <taxon>Fungi</taxon>
        <taxon>Dikarya</taxon>
        <taxon>Ascomycota</taxon>
        <taxon>Pezizomycotina</taxon>
        <taxon>Eurotiomycetes</taxon>
        <taxon>Eurotiomycetidae</taxon>
        <taxon>Eurotiales</taxon>
        <taxon>Aspergillaceae</taxon>
        <taxon>Aspergillus</taxon>
        <taxon>Aspergillus subgen. Nidulantes</taxon>
    </lineage>
</organism>
<dbReference type="EMBL" id="BN001308">
    <property type="protein sequence ID" value="CBF87341.1"/>
    <property type="molecule type" value="Genomic_DNA"/>
</dbReference>
<accession>Q5AQZ0</accession>
<evidence type="ECO:0000256" key="5">
    <source>
        <dbReference type="ARBA" id="ARBA00023136"/>
    </source>
</evidence>
<reference evidence="8" key="1">
    <citation type="journal article" date="2005" name="Nature">
        <title>Sequencing of Aspergillus nidulans and comparative analysis with A. fumigatus and A. oryzae.</title>
        <authorList>
            <person name="Galagan J.E."/>
            <person name="Calvo S.E."/>
            <person name="Cuomo C."/>
            <person name="Ma L.J."/>
            <person name="Wortman J.R."/>
            <person name="Batzoglou S."/>
            <person name="Lee S.I."/>
            <person name="Basturkmen M."/>
            <person name="Spevak C.C."/>
            <person name="Clutterbuck J."/>
            <person name="Kapitonov V."/>
            <person name="Jurka J."/>
            <person name="Scazzocchio C."/>
            <person name="Farman M."/>
            <person name="Butler J."/>
            <person name="Purcell S."/>
            <person name="Harris S."/>
            <person name="Braus G.H."/>
            <person name="Draht O."/>
            <person name="Busch S."/>
            <person name="D'Enfert C."/>
            <person name="Bouchier C."/>
            <person name="Goldman G.H."/>
            <person name="Bell-Pedersen D."/>
            <person name="Griffiths-Jones S."/>
            <person name="Doonan J.H."/>
            <person name="Yu J."/>
            <person name="Vienken K."/>
            <person name="Pain A."/>
            <person name="Freitag M."/>
            <person name="Selker E.U."/>
            <person name="Archer D.B."/>
            <person name="Penalva M.A."/>
            <person name="Oakley B.R."/>
            <person name="Momany M."/>
            <person name="Tanaka T."/>
            <person name="Kumagai T."/>
            <person name="Asai K."/>
            <person name="Machida M."/>
            <person name="Nierman W.C."/>
            <person name="Denning D.W."/>
            <person name="Caddick M."/>
            <person name="Hynes M."/>
            <person name="Paoletti M."/>
            <person name="Fischer R."/>
            <person name="Miller B."/>
            <person name="Dyer P."/>
            <person name="Sachs M.S."/>
            <person name="Osmani S.A."/>
            <person name="Birren B.W."/>
        </authorList>
    </citation>
    <scope>NUCLEOTIDE SEQUENCE [LARGE SCALE GENOMIC DNA]</scope>
    <source>
        <strain evidence="8">FGSC A4 / ATCC 38163 / CBS 112.46 / NRRL 194 / M139</strain>
    </source>
</reference>
<proteinExistence type="inferred from homology"/>
<comment type="subcellular location">
    <subcellularLocation>
        <location evidence="1">Membrane</location>
        <topology evidence="1">Multi-pass membrane protein</topology>
    </subcellularLocation>
</comment>
<evidence type="ECO:0000256" key="6">
    <source>
        <dbReference type="RuleBase" id="RU363053"/>
    </source>
</evidence>
<dbReference type="InterPro" id="IPR007248">
    <property type="entry name" value="Mpv17_PMP22"/>
</dbReference>
<dbReference type="AlphaFoldDB" id="Q5AQZ0"/>